<reference evidence="2" key="1">
    <citation type="journal article" date="2007" name="Nature">
        <title>The grapevine genome sequence suggests ancestral hexaploidization in major angiosperm phyla.</title>
        <authorList>
            <consortium name="The French-Italian Public Consortium for Grapevine Genome Characterization."/>
            <person name="Jaillon O."/>
            <person name="Aury J.-M."/>
            <person name="Noel B."/>
            <person name="Policriti A."/>
            <person name="Clepet C."/>
            <person name="Casagrande A."/>
            <person name="Choisne N."/>
            <person name="Aubourg S."/>
            <person name="Vitulo N."/>
            <person name="Jubin C."/>
            <person name="Vezzi A."/>
            <person name="Legeai F."/>
            <person name="Hugueney P."/>
            <person name="Dasilva C."/>
            <person name="Horner D."/>
            <person name="Mica E."/>
            <person name="Jublot D."/>
            <person name="Poulain J."/>
            <person name="Bruyere C."/>
            <person name="Billault A."/>
            <person name="Segurens B."/>
            <person name="Gouyvenoux M."/>
            <person name="Ugarte E."/>
            <person name="Cattonaro F."/>
            <person name="Anthouard V."/>
            <person name="Vico V."/>
            <person name="Del Fabbro C."/>
            <person name="Alaux M."/>
            <person name="Di Gaspero G."/>
            <person name="Dumas V."/>
            <person name="Felice N."/>
            <person name="Paillard S."/>
            <person name="Juman I."/>
            <person name="Moroldo M."/>
            <person name="Scalabrin S."/>
            <person name="Canaguier A."/>
            <person name="Le Clainche I."/>
            <person name="Malacrida G."/>
            <person name="Durand E."/>
            <person name="Pesole G."/>
            <person name="Laucou V."/>
            <person name="Chatelet P."/>
            <person name="Merdinoglu D."/>
            <person name="Delledonne M."/>
            <person name="Pezzotti M."/>
            <person name="Lecharny A."/>
            <person name="Scarpelli C."/>
            <person name="Artiguenave F."/>
            <person name="Pe M.E."/>
            <person name="Valle G."/>
            <person name="Morgante M."/>
            <person name="Caboche M."/>
            <person name="Adam-Blondon A.-F."/>
            <person name="Weissenbach J."/>
            <person name="Quetier F."/>
            <person name="Wincker P."/>
        </authorList>
    </citation>
    <scope>NUCLEOTIDE SEQUENCE [LARGE SCALE GENOMIC DNA]</scope>
    <source>
        <strain evidence="2">cv. Pinot noir / PN40024</strain>
    </source>
</reference>
<dbReference type="AlphaFoldDB" id="E0CNU3"/>
<dbReference type="InParanoid" id="E0CNU3"/>
<evidence type="ECO:0000313" key="1">
    <source>
        <dbReference type="EMBL" id="CBI19321.3"/>
    </source>
</evidence>
<evidence type="ECO:0000313" key="2">
    <source>
        <dbReference type="Proteomes" id="UP000009183"/>
    </source>
</evidence>
<accession>E0CNU3</accession>
<gene>
    <name evidence="1" type="ordered locus">VIT_18s0001g08160</name>
</gene>
<dbReference type="PaxDb" id="29760-VIT_18s0001g08160.t01"/>
<sequence>MAPTAAMIILPRHSKSVNPASQAFAKTVFHANIVSGNCISSTCLLQGSEAALKQLQLHGSPTSEPLAGRFHRALELSCWSS</sequence>
<dbReference type="Proteomes" id="UP000009183">
    <property type="component" value="Chromosome 18"/>
</dbReference>
<proteinExistence type="predicted"/>
<protein>
    <submittedName>
        <fullName evidence="1">Uncharacterized protein</fullName>
    </submittedName>
</protein>
<name>E0CNU3_VITVI</name>
<keyword evidence="2" id="KW-1185">Reference proteome</keyword>
<dbReference type="HOGENOM" id="CLU_2578743_0_0_1"/>
<dbReference type="EMBL" id="FN595227">
    <property type="protein sequence ID" value="CBI19321.3"/>
    <property type="molecule type" value="Genomic_DNA"/>
</dbReference>
<organism evidence="1 2">
    <name type="scientific">Vitis vinifera</name>
    <name type="common">Grape</name>
    <dbReference type="NCBI Taxonomy" id="29760"/>
    <lineage>
        <taxon>Eukaryota</taxon>
        <taxon>Viridiplantae</taxon>
        <taxon>Streptophyta</taxon>
        <taxon>Embryophyta</taxon>
        <taxon>Tracheophyta</taxon>
        <taxon>Spermatophyta</taxon>
        <taxon>Magnoliopsida</taxon>
        <taxon>eudicotyledons</taxon>
        <taxon>Gunneridae</taxon>
        <taxon>Pentapetalae</taxon>
        <taxon>rosids</taxon>
        <taxon>Vitales</taxon>
        <taxon>Vitaceae</taxon>
        <taxon>Viteae</taxon>
        <taxon>Vitis</taxon>
    </lineage>
</organism>